<dbReference type="SUPFAM" id="SSF57667">
    <property type="entry name" value="beta-beta-alpha zinc fingers"/>
    <property type="match status" value="1"/>
</dbReference>
<evidence type="ECO:0000259" key="4">
    <source>
        <dbReference type="PROSITE" id="PS50157"/>
    </source>
</evidence>
<feature type="domain" description="C2H2-type" evidence="4">
    <location>
        <begin position="810"/>
        <end position="837"/>
    </location>
</feature>
<feature type="domain" description="C2H2-type" evidence="4">
    <location>
        <begin position="782"/>
        <end position="809"/>
    </location>
</feature>
<reference evidence="5" key="1">
    <citation type="journal article" date="2021" name="Cell">
        <title>Tracing the genetic footprints of vertebrate landing in non-teleost ray-finned fishes.</title>
        <authorList>
            <person name="Bi X."/>
            <person name="Wang K."/>
            <person name="Yang L."/>
            <person name="Pan H."/>
            <person name="Jiang H."/>
            <person name="Wei Q."/>
            <person name="Fang M."/>
            <person name="Yu H."/>
            <person name="Zhu C."/>
            <person name="Cai Y."/>
            <person name="He Y."/>
            <person name="Gan X."/>
            <person name="Zeng H."/>
            <person name="Yu D."/>
            <person name="Zhu Y."/>
            <person name="Jiang H."/>
            <person name="Qiu Q."/>
            <person name="Yang H."/>
            <person name="Zhang Y.E."/>
            <person name="Wang W."/>
            <person name="Zhu M."/>
            <person name="He S."/>
            <person name="Zhang G."/>
        </authorList>
    </citation>
    <scope>NUCLEOTIDE SEQUENCE</scope>
    <source>
        <strain evidence="5">Pddl_001</strain>
    </source>
</reference>
<dbReference type="Gene3D" id="1.10.10.10">
    <property type="entry name" value="Winged helix-like DNA-binding domain superfamily/Winged helix DNA-binding domain"/>
    <property type="match status" value="1"/>
</dbReference>
<feature type="region of interest" description="Disordered" evidence="2">
    <location>
        <begin position="211"/>
        <end position="237"/>
    </location>
</feature>
<evidence type="ECO:0000259" key="3">
    <source>
        <dbReference type="PROSITE" id="PS50097"/>
    </source>
</evidence>
<feature type="region of interest" description="Disordered" evidence="2">
    <location>
        <begin position="1"/>
        <end position="95"/>
    </location>
</feature>
<name>A0ABS2Y8D1_POLSP</name>
<keyword evidence="1" id="KW-0862">Zinc</keyword>
<dbReference type="Gene3D" id="3.30.160.60">
    <property type="entry name" value="Classic Zinc Finger"/>
    <property type="match status" value="1"/>
</dbReference>
<comment type="caution">
    <text evidence="5">The sequence shown here is derived from an EMBL/GenBank/DDBJ whole genome shotgun (WGS) entry which is preliminary data.</text>
</comment>
<protein>
    <submittedName>
        <fullName evidence="5">ZBT10 protein</fullName>
    </submittedName>
</protein>
<dbReference type="PROSITE" id="PS00028">
    <property type="entry name" value="ZINC_FINGER_C2H2_1"/>
    <property type="match status" value="1"/>
</dbReference>
<evidence type="ECO:0000256" key="1">
    <source>
        <dbReference type="PROSITE-ProRule" id="PRU00042"/>
    </source>
</evidence>
<keyword evidence="1" id="KW-0863">Zinc-finger</keyword>
<feature type="compositionally biased region" description="Acidic residues" evidence="2">
    <location>
        <begin position="892"/>
        <end position="912"/>
    </location>
</feature>
<accession>A0ABS2Y8D1</accession>
<dbReference type="EMBL" id="JAAWVQ010119816">
    <property type="protein sequence ID" value="MBN3282693.1"/>
    <property type="molecule type" value="Genomic_DNA"/>
</dbReference>
<feature type="region of interest" description="Disordered" evidence="2">
    <location>
        <begin position="114"/>
        <end position="140"/>
    </location>
</feature>
<dbReference type="Gene3D" id="3.30.710.10">
    <property type="entry name" value="Potassium Channel Kv1.1, Chain A"/>
    <property type="match status" value="1"/>
</dbReference>
<keyword evidence="6" id="KW-1185">Reference proteome</keyword>
<feature type="region of interest" description="Disordered" evidence="2">
    <location>
        <begin position="415"/>
        <end position="445"/>
    </location>
</feature>
<feature type="compositionally biased region" description="Polar residues" evidence="2">
    <location>
        <begin position="422"/>
        <end position="438"/>
    </location>
</feature>
<evidence type="ECO:0000313" key="6">
    <source>
        <dbReference type="Proteomes" id="UP001166093"/>
    </source>
</evidence>
<feature type="non-terminal residue" evidence="5">
    <location>
        <position position="1"/>
    </location>
</feature>
<dbReference type="PROSITE" id="PS50157">
    <property type="entry name" value="ZINC_FINGER_C2H2_2"/>
    <property type="match status" value="2"/>
</dbReference>
<gene>
    <name evidence="5" type="primary">Zbtb10_1</name>
    <name evidence="5" type="ORF">GTO93_0008231</name>
</gene>
<sequence>MSGERNRRSLAFRTGGLAAPGCSASGISSSNSNSGEAQVWQERHLNGNRPEQDEEVDQEERSALEGVEDGVSISDSTGHEAEEEEDAEGGNWAAGNGVDLGVGIISGDGRLSFEAGDDGEDEVEGSSRVDGEESAGRKSGLEMRPQTLLQKHCLFQCAWLQEFPWLRFCQETGLMACSWCHNTGSSCNDELAKGSRNYKRALLFRHHLSADHRKNDPSKQESDKAGESVDEEYDSYRTKPNENSYCYQLLQELNEQRKKGILCDVNIVVSGQVFRAHKNILVAGSRFFKTLYCLTKNESCDQTTITHLDVAAVQGFSVILDFLYSGNLLLTSQNAIDVMSVASYLQMTEVVQSCRAFIKDALNISIKSEAPDSVVVDYNRRRAINKDGKGSEKKPSNFWATSILSKLSIKASSHMEEPSDLESINDNSGWANDNSSESAENEPQGHGTVFVWNETATHTPRKEIKQEPGSGRRKNQATRRFVYNIPPEPEEGFEELMLVQPSASYSKDDLQFLSENAGGHVKQAQVSEVFSPSVRSNLRCTSVLLFQFYTAEIIMQGLSQAEISRQTGVSRCAVQALLKKHKETGSVEDRKRSGVFVDSEMSSSRQCGEAIKKANKILGYIVKSVEFKSREVMLKLYNALVRPHLEYCVQFWSPRYKKDIAALERVQRRATRIIPGLKGMSYADRLKELNLFSLEQRRLRGDLIQAFKILKDQIQEPIKVMPNVLFYSFFSAVVTTVFFFLPTELTNQIQYSLLQETQPREIKNERFNWENDESSASSVNKLKCPHCNYIAKHRRTLKRHLIIHSGVRSFSCDICGKLFTRREHVKRHSLVHKKDKKYKCMVCKKIFMLAASVGIRHGSRRYGVCVDCADSHQGSQEGLDQMQDLEFSREDDYEEIEGGEEDLGDEGEEPIENDQSPWDKADAGDMSVTFDDKSANTDHGYIFKTSFEGDMLNKGPSK</sequence>
<proteinExistence type="predicted"/>
<dbReference type="InterPro" id="IPR036236">
    <property type="entry name" value="Znf_C2H2_sf"/>
</dbReference>
<evidence type="ECO:0000256" key="2">
    <source>
        <dbReference type="SAM" id="MobiDB-lite"/>
    </source>
</evidence>
<dbReference type="PANTHER" id="PTHR46105:SF24">
    <property type="entry name" value="ZINC FINGER AND BTB DOMAIN CONTAINING 10"/>
    <property type="match status" value="1"/>
</dbReference>
<organism evidence="5 6">
    <name type="scientific">Polyodon spathula</name>
    <name type="common">North American paddlefish</name>
    <name type="synonym">Squalus spathula</name>
    <dbReference type="NCBI Taxonomy" id="7913"/>
    <lineage>
        <taxon>Eukaryota</taxon>
        <taxon>Metazoa</taxon>
        <taxon>Chordata</taxon>
        <taxon>Craniata</taxon>
        <taxon>Vertebrata</taxon>
        <taxon>Euteleostomi</taxon>
        <taxon>Actinopterygii</taxon>
        <taxon>Chondrostei</taxon>
        <taxon>Acipenseriformes</taxon>
        <taxon>Polyodontidae</taxon>
        <taxon>Polyodon</taxon>
    </lineage>
</organism>
<dbReference type="InterPro" id="IPR000210">
    <property type="entry name" value="BTB/POZ_dom"/>
</dbReference>
<dbReference type="PANTHER" id="PTHR46105">
    <property type="entry name" value="AGAP004733-PA"/>
    <property type="match status" value="1"/>
</dbReference>
<dbReference type="SUPFAM" id="SSF54695">
    <property type="entry name" value="POZ domain"/>
    <property type="match status" value="1"/>
</dbReference>
<feature type="non-terminal residue" evidence="5">
    <location>
        <position position="958"/>
    </location>
</feature>
<feature type="compositionally biased region" description="Acidic residues" evidence="2">
    <location>
        <begin position="115"/>
        <end position="124"/>
    </location>
</feature>
<feature type="compositionally biased region" description="Basic and acidic residues" evidence="2">
    <location>
        <begin position="125"/>
        <end position="140"/>
    </location>
</feature>
<dbReference type="CDD" id="cd18201">
    <property type="entry name" value="BTB_POZ_ZBTB10"/>
    <property type="match status" value="1"/>
</dbReference>
<dbReference type="SMART" id="SM00225">
    <property type="entry name" value="BTB"/>
    <property type="match status" value="1"/>
</dbReference>
<dbReference type="InterPro" id="IPR011333">
    <property type="entry name" value="SKP1/BTB/POZ_sf"/>
</dbReference>
<evidence type="ECO:0000313" key="5">
    <source>
        <dbReference type="EMBL" id="MBN3282693.1"/>
    </source>
</evidence>
<feature type="compositionally biased region" description="Low complexity" evidence="2">
    <location>
        <begin position="23"/>
        <end position="35"/>
    </location>
</feature>
<dbReference type="InterPro" id="IPR036388">
    <property type="entry name" value="WH-like_DNA-bd_sf"/>
</dbReference>
<feature type="compositionally biased region" description="Basic and acidic residues" evidence="2">
    <location>
        <begin position="211"/>
        <end position="227"/>
    </location>
</feature>
<dbReference type="Pfam" id="PF00651">
    <property type="entry name" value="BTB"/>
    <property type="match status" value="1"/>
</dbReference>
<dbReference type="SMART" id="SM00355">
    <property type="entry name" value="ZnF_C2H2"/>
    <property type="match status" value="2"/>
</dbReference>
<dbReference type="Proteomes" id="UP001166093">
    <property type="component" value="Unassembled WGS sequence"/>
</dbReference>
<dbReference type="InterPro" id="IPR013087">
    <property type="entry name" value="Znf_C2H2_type"/>
</dbReference>
<dbReference type="PROSITE" id="PS50097">
    <property type="entry name" value="BTB"/>
    <property type="match status" value="1"/>
</dbReference>
<feature type="region of interest" description="Disordered" evidence="2">
    <location>
        <begin position="892"/>
        <end position="935"/>
    </location>
</feature>
<feature type="domain" description="BTB" evidence="3">
    <location>
        <begin position="263"/>
        <end position="332"/>
    </location>
</feature>
<feature type="region of interest" description="Disordered" evidence="2">
    <location>
        <begin position="457"/>
        <end position="478"/>
    </location>
</feature>
<keyword evidence="1" id="KW-0479">Metal-binding</keyword>
<dbReference type="InterPro" id="IPR050457">
    <property type="entry name" value="ZnFinger_BTB_dom_contain"/>
</dbReference>